<dbReference type="Gene3D" id="3.40.50.2300">
    <property type="match status" value="1"/>
</dbReference>
<sequence>MKENFSSTQSITQILTSIEQEQFTGWLDAESATGLQWRVYICLSRLLWADGGTHPHRSWRRLLAKYAPKLNLNQVKIDDADQYECWNYYVLTLLLKRNLIEGDGATALIQNKITEVILDILHEEESGEELNYTLKPESTNFLMEAGLKVSVSVVTIKQALFVVKQERSAWCQRGFSIWSPNLSPIIKDPAQLQKAVSTIVYQNFTRLFNGKLTLRDLALQMNKDVVLLTASISTYVLRGWLDLLEVPDLPPHQTPLKPVVKTISQVQETAPTKTSSSSTVTVQAVPSQPLIVCIDDSPQIHQIMQQILTLANYRFLAIQDALQAVPTLIASSPDFVFLDLGMPILNGYEICAQIRRVTKLQNIPVVILTSNDGIVDRMRSRVVGASGFLGKPIVEDKVISMVKKFLGDGK</sequence>
<dbReference type="GO" id="GO:0030428">
    <property type="term" value="C:cell septum"/>
    <property type="evidence" value="ECO:0007669"/>
    <property type="project" value="UniProtKB-SubCell"/>
</dbReference>
<accession>A0A941GP17</accession>
<dbReference type="InterPro" id="IPR024186">
    <property type="entry name" value="Sig_transdc_resp-reg_PatA"/>
</dbReference>
<dbReference type="InterPro" id="IPR011006">
    <property type="entry name" value="CheY-like_superfamily"/>
</dbReference>
<evidence type="ECO:0000256" key="2">
    <source>
        <dbReference type="PIRNR" id="PIRNR005897"/>
    </source>
</evidence>
<dbReference type="PANTHER" id="PTHR44591">
    <property type="entry name" value="STRESS RESPONSE REGULATOR PROTEIN 1"/>
    <property type="match status" value="1"/>
</dbReference>
<feature type="modified residue" description="4-aspartylphosphate" evidence="3">
    <location>
        <position position="339"/>
    </location>
</feature>
<dbReference type="EMBL" id="JADQBC010000015">
    <property type="protein sequence ID" value="MBR8826940.1"/>
    <property type="molecule type" value="Genomic_DNA"/>
</dbReference>
<evidence type="ECO:0000313" key="6">
    <source>
        <dbReference type="Proteomes" id="UP000767446"/>
    </source>
</evidence>
<name>A0A941GP17_9CHRO</name>
<dbReference type="SUPFAM" id="SSF52172">
    <property type="entry name" value="CheY-like"/>
    <property type="match status" value="1"/>
</dbReference>
<dbReference type="PROSITE" id="PS50110">
    <property type="entry name" value="RESPONSE_REGULATORY"/>
    <property type="match status" value="1"/>
</dbReference>
<dbReference type="SMART" id="SM00448">
    <property type="entry name" value="REC"/>
    <property type="match status" value="1"/>
</dbReference>
<keyword evidence="2" id="KW-0364">Heterocyst</keyword>
<dbReference type="AlphaFoldDB" id="A0A941GP17"/>
<proteinExistence type="evidence at transcript level"/>
<comment type="subcellular location">
    <subcellularLocation>
        <location evidence="2">Cell septum</location>
    </subcellularLocation>
</comment>
<dbReference type="PIRSF" id="PIRSF005897">
    <property type="entry name" value="RR_PatA"/>
    <property type="match status" value="1"/>
</dbReference>
<keyword evidence="2" id="KW-0902">Two-component regulatory system</keyword>
<dbReference type="InterPro" id="IPR050595">
    <property type="entry name" value="Bact_response_regulator"/>
</dbReference>
<comment type="caution">
    <text evidence="5">The sequence shown here is derived from an EMBL/GenBank/DDBJ whole genome shotgun (WGS) entry which is preliminary data.</text>
</comment>
<evidence type="ECO:0000256" key="3">
    <source>
        <dbReference type="PROSITE-ProRule" id="PRU00169"/>
    </source>
</evidence>
<comment type="function">
    <text evidence="2">Controls heterocyst pattern formation.</text>
</comment>
<evidence type="ECO:0000256" key="1">
    <source>
        <dbReference type="ARBA" id="ARBA00022553"/>
    </source>
</evidence>
<comment type="induction">
    <text evidence="2">By nitrogen starvation.</text>
</comment>
<reference evidence="5" key="1">
    <citation type="submission" date="2021-02" db="EMBL/GenBank/DDBJ databases">
        <title>Metagenome analyses of Stigonema ocellatum DSM 106950, Chlorogloea purpurea SAG 13.99 and Gomphosphaeria aponina DSM 107014.</title>
        <authorList>
            <person name="Marter P."/>
            <person name="Huang S."/>
        </authorList>
    </citation>
    <scope>NUCLEOTIDE SEQUENCE</scope>
    <source>
        <strain evidence="5">JP213</strain>
    </source>
</reference>
<protein>
    <recommendedName>
        <fullName evidence="2">Protein PatA</fullName>
    </recommendedName>
</protein>
<evidence type="ECO:0000259" key="4">
    <source>
        <dbReference type="PROSITE" id="PS50110"/>
    </source>
</evidence>
<organism evidence="5 6">
    <name type="scientific">Gomphosphaeria aponina SAG 52.96 = DSM 107014</name>
    <dbReference type="NCBI Taxonomy" id="1521640"/>
    <lineage>
        <taxon>Bacteria</taxon>
        <taxon>Bacillati</taxon>
        <taxon>Cyanobacteriota</taxon>
        <taxon>Cyanophyceae</taxon>
        <taxon>Oscillatoriophycideae</taxon>
        <taxon>Chroococcales</taxon>
        <taxon>Gomphosphaeriaceae</taxon>
        <taxon>Gomphosphaeria</taxon>
    </lineage>
</organism>
<dbReference type="Pfam" id="PF00072">
    <property type="entry name" value="Response_reg"/>
    <property type="match status" value="1"/>
</dbReference>
<keyword evidence="1 3" id="KW-0597">Phosphoprotein</keyword>
<dbReference type="GO" id="GO:0000160">
    <property type="term" value="P:phosphorelay signal transduction system"/>
    <property type="evidence" value="ECO:0007669"/>
    <property type="project" value="UniProtKB-KW"/>
</dbReference>
<feature type="domain" description="Response regulatory" evidence="4">
    <location>
        <begin position="290"/>
        <end position="406"/>
    </location>
</feature>
<dbReference type="GO" id="GO:0043158">
    <property type="term" value="P:heterocyst development"/>
    <property type="evidence" value="ECO:0007669"/>
    <property type="project" value="UniProtKB-KW"/>
</dbReference>
<gene>
    <name evidence="5" type="ORF">DSM107014_03380</name>
</gene>
<dbReference type="InterPro" id="IPR001789">
    <property type="entry name" value="Sig_transdc_resp-reg_receiver"/>
</dbReference>
<evidence type="ECO:0000313" key="5">
    <source>
        <dbReference type="EMBL" id="MBR8826940.1"/>
    </source>
</evidence>
<dbReference type="Proteomes" id="UP000767446">
    <property type="component" value="Unassembled WGS sequence"/>
</dbReference>
<dbReference type="PANTHER" id="PTHR44591:SF23">
    <property type="entry name" value="CHEY SUBFAMILY"/>
    <property type="match status" value="1"/>
</dbReference>